<keyword evidence="2 7" id="KW-0436">Ligase</keyword>
<dbReference type="Gene3D" id="3.30.930.10">
    <property type="entry name" value="Bira Bifunctional Protein, Domain 2"/>
    <property type="match status" value="1"/>
</dbReference>
<evidence type="ECO:0000313" key="10">
    <source>
        <dbReference type="Proteomes" id="UP001597460"/>
    </source>
</evidence>
<evidence type="ECO:0000259" key="8">
    <source>
        <dbReference type="PROSITE" id="PS50862"/>
    </source>
</evidence>
<accession>A0ABW5JJT4</accession>
<proteinExistence type="inferred from homology"/>
<dbReference type="Pfam" id="PF09180">
    <property type="entry name" value="ProRS-C_1"/>
    <property type="match status" value="1"/>
</dbReference>
<dbReference type="RefSeq" id="WP_390299656.1">
    <property type="nucleotide sequence ID" value="NZ_JBHULI010000022.1"/>
</dbReference>
<dbReference type="SMART" id="SM00946">
    <property type="entry name" value="ProRS-C_1"/>
    <property type="match status" value="1"/>
</dbReference>
<keyword evidence="6 7" id="KW-0030">Aminoacyl-tRNA synthetase</keyword>
<comment type="subcellular location">
    <subcellularLocation>
        <location evidence="7">Cytoplasm</location>
    </subcellularLocation>
</comment>
<evidence type="ECO:0000256" key="2">
    <source>
        <dbReference type="ARBA" id="ARBA00022598"/>
    </source>
</evidence>
<dbReference type="InterPro" id="IPR017449">
    <property type="entry name" value="Pro-tRNA_synth_II"/>
</dbReference>
<dbReference type="PROSITE" id="PS50862">
    <property type="entry name" value="AA_TRNA_LIGASE_II"/>
    <property type="match status" value="1"/>
</dbReference>
<dbReference type="InterPro" id="IPR036621">
    <property type="entry name" value="Anticodon-bd_dom_sf"/>
</dbReference>
<dbReference type="InterPro" id="IPR016061">
    <property type="entry name" value="Pro-tRNA_ligase_II_C"/>
</dbReference>
<evidence type="ECO:0000313" key="9">
    <source>
        <dbReference type="EMBL" id="MFD2531857.1"/>
    </source>
</evidence>
<dbReference type="HAMAP" id="MF_01571">
    <property type="entry name" value="Pro_tRNA_synth_type3"/>
    <property type="match status" value="1"/>
</dbReference>
<dbReference type="InterPro" id="IPR004499">
    <property type="entry name" value="Pro-tRNA-ligase_IIa_arc-type"/>
</dbReference>
<feature type="domain" description="Aminoacyl-transfer RNA synthetases class-II family profile" evidence="8">
    <location>
        <begin position="32"/>
        <end position="292"/>
    </location>
</feature>
<dbReference type="NCBIfam" id="TIGR00408">
    <property type="entry name" value="proS_fam_I"/>
    <property type="match status" value="1"/>
</dbReference>
<evidence type="ECO:0000256" key="7">
    <source>
        <dbReference type="HAMAP-Rule" id="MF_01571"/>
    </source>
</evidence>
<dbReference type="InterPro" id="IPR033721">
    <property type="entry name" value="ProRS_core_arch_euk"/>
</dbReference>
<keyword evidence="4 7" id="KW-0067">ATP-binding</keyword>
<dbReference type="InterPro" id="IPR045864">
    <property type="entry name" value="aa-tRNA-synth_II/BPL/LPL"/>
</dbReference>
<dbReference type="SUPFAM" id="SSF52954">
    <property type="entry name" value="Class II aaRS ABD-related"/>
    <property type="match status" value="1"/>
</dbReference>
<comment type="subunit">
    <text evidence="7">Homodimer.</text>
</comment>
<dbReference type="Pfam" id="PF03129">
    <property type="entry name" value="HGTP_anticodon"/>
    <property type="match status" value="1"/>
</dbReference>
<evidence type="ECO:0000256" key="1">
    <source>
        <dbReference type="ARBA" id="ARBA00022490"/>
    </source>
</evidence>
<comment type="caution">
    <text evidence="9">The sequence shown here is derived from an EMBL/GenBank/DDBJ whole genome shotgun (WGS) entry which is preliminary data.</text>
</comment>
<comment type="function">
    <text evidence="7">Catalyzes the attachment of proline to tRNA(Pro) in a two-step reaction: proline is first activated by ATP to form Pro-AMP and then transferred to the acceptor end of tRNA(Pro).</text>
</comment>
<dbReference type="GO" id="GO:0004827">
    <property type="term" value="F:proline-tRNA ligase activity"/>
    <property type="evidence" value="ECO:0007669"/>
    <property type="project" value="UniProtKB-EC"/>
</dbReference>
<dbReference type="EC" id="6.1.1.15" evidence="7"/>
<dbReference type="InterPro" id="IPR004154">
    <property type="entry name" value="Anticodon-bd"/>
</dbReference>
<dbReference type="InterPro" id="IPR006195">
    <property type="entry name" value="aa-tRNA-synth_II"/>
</dbReference>
<evidence type="ECO:0000256" key="4">
    <source>
        <dbReference type="ARBA" id="ARBA00022840"/>
    </source>
</evidence>
<dbReference type="SUPFAM" id="SSF64586">
    <property type="entry name" value="C-terminal domain of ProRS"/>
    <property type="match status" value="1"/>
</dbReference>
<evidence type="ECO:0000256" key="3">
    <source>
        <dbReference type="ARBA" id="ARBA00022741"/>
    </source>
</evidence>
<dbReference type="CDD" id="cd00778">
    <property type="entry name" value="ProRS_core_arch_euk"/>
    <property type="match status" value="1"/>
</dbReference>
<gene>
    <name evidence="7 9" type="primary">proS</name>
    <name evidence="9" type="ORF">ACFSVN_05320</name>
</gene>
<protein>
    <recommendedName>
        <fullName evidence="7">Proline--tRNA ligase</fullName>
        <ecNumber evidence="7">6.1.1.15</ecNumber>
    </recommendedName>
    <alternativeName>
        <fullName evidence="7">Prolyl-tRNA synthetase</fullName>
        <shortName evidence="7">ProRS</shortName>
    </alternativeName>
</protein>
<comment type="domain">
    <text evidence="7">Consists of three domains: the N-terminal catalytic domain, the anticodon-binding domain and the C-terminal extension.</text>
</comment>
<comment type="similarity">
    <text evidence="7">Belongs to the class-II aminoacyl-tRNA synthetase family. ProS type 3 subfamily.</text>
</comment>
<dbReference type="CDD" id="cd00862">
    <property type="entry name" value="ProRS_anticodon_zinc"/>
    <property type="match status" value="1"/>
</dbReference>
<dbReference type="PANTHER" id="PTHR43382">
    <property type="entry name" value="PROLYL-TRNA SYNTHETASE"/>
    <property type="match status" value="1"/>
</dbReference>
<dbReference type="Pfam" id="PF00587">
    <property type="entry name" value="tRNA-synt_2b"/>
    <property type="match status" value="1"/>
</dbReference>
<sequence length="488" mass="55787">MAKNITSQEKDYSQWYLDVIREAKLAEHSPVRGSMVIRPNGMGLWENMRNALDQMFKDTGHENAYFPLFIPKSFLSKEAQHVEGFAKECAVVTHSRLKSVDGGVEVDPESKLEEELIVRPTSETIIWDTYRGWIQSYRDLPILVNQWANVVRWEMRTRLFLRTMEFLWQEGHTAHATKEEAVEETRRMLDVYATFAEEFMAMPVLKGVKTASERFAGAVDTYCIEALMQDGKALQAGTSHFLGQNFAKAFDVKFQDKDGEHKLVWATSWGVSTRLIGGLIMTHSDDQGLVLPPKLAPKQVVVVPIYRSDEQRKAVLEYADGIYDELTALGIRIKVDDRDNYNPGYKFAEHEAAGIPLRIAVGPRDLENNNVELARRDHNSKNIESREGLGERVKKLLDDIQNELFDKAKKRREEMTSEVDSYDEFKTVLDDKGGFIWAHWDGSPETEEKVKEETKATIRLIPLEEGEEGKCMVTGKPSKQKVLFARSY</sequence>
<dbReference type="EMBL" id="JBHULI010000022">
    <property type="protein sequence ID" value="MFD2531857.1"/>
    <property type="molecule type" value="Genomic_DNA"/>
</dbReference>
<dbReference type="Gene3D" id="3.30.110.30">
    <property type="entry name" value="C-terminal domain of ProRS"/>
    <property type="match status" value="1"/>
</dbReference>
<name>A0ABW5JJT4_9BACT</name>
<reference evidence="10" key="1">
    <citation type="journal article" date="2019" name="Int. J. Syst. Evol. Microbiol.">
        <title>The Global Catalogue of Microorganisms (GCM) 10K type strain sequencing project: providing services to taxonomists for standard genome sequencing and annotation.</title>
        <authorList>
            <consortium name="The Broad Institute Genomics Platform"/>
            <consortium name="The Broad Institute Genome Sequencing Center for Infectious Disease"/>
            <person name="Wu L."/>
            <person name="Ma J."/>
        </authorList>
    </citation>
    <scope>NUCLEOTIDE SEQUENCE [LARGE SCALE GENOMIC DNA]</scope>
    <source>
        <strain evidence="10">KCTC 52042</strain>
    </source>
</reference>
<evidence type="ECO:0000256" key="5">
    <source>
        <dbReference type="ARBA" id="ARBA00022917"/>
    </source>
</evidence>
<comment type="catalytic activity">
    <reaction evidence="7">
        <text>tRNA(Pro) + L-proline + ATP = L-prolyl-tRNA(Pro) + AMP + diphosphate</text>
        <dbReference type="Rhea" id="RHEA:14305"/>
        <dbReference type="Rhea" id="RHEA-COMP:9700"/>
        <dbReference type="Rhea" id="RHEA-COMP:9702"/>
        <dbReference type="ChEBI" id="CHEBI:30616"/>
        <dbReference type="ChEBI" id="CHEBI:33019"/>
        <dbReference type="ChEBI" id="CHEBI:60039"/>
        <dbReference type="ChEBI" id="CHEBI:78442"/>
        <dbReference type="ChEBI" id="CHEBI:78532"/>
        <dbReference type="ChEBI" id="CHEBI:456215"/>
        <dbReference type="EC" id="6.1.1.15"/>
    </reaction>
</comment>
<evidence type="ECO:0000256" key="6">
    <source>
        <dbReference type="ARBA" id="ARBA00023146"/>
    </source>
</evidence>
<organism evidence="9 10">
    <name type="scientific">Gracilimonas halophila</name>
    <dbReference type="NCBI Taxonomy" id="1834464"/>
    <lineage>
        <taxon>Bacteria</taxon>
        <taxon>Pseudomonadati</taxon>
        <taxon>Balneolota</taxon>
        <taxon>Balneolia</taxon>
        <taxon>Balneolales</taxon>
        <taxon>Balneolaceae</taxon>
        <taxon>Gracilimonas</taxon>
    </lineage>
</organism>
<keyword evidence="3 7" id="KW-0547">Nucleotide-binding</keyword>
<dbReference type="Proteomes" id="UP001597460">
    <property type="component" value="Unassembled WGS sequence"/>
</dbReference>
<dbReference type="PANTHER" id="PTHR43382:SF2">
    <property type="entry name" value="BIFUNCTIONAL GLUTAMATE_PROLINE--TRNA LIGASE"/>
    <property type="match status" value="1"/>
</dbReference>
<keyword evidence="10" id="KW-1185">Reference proteome</keyword>
<dbReference type="SUPFAM" id="SSF55681">
    <property type="entry name" value="Class II aaRS and biotin synthetases"/>
    <property type="match status" value="1"/>
</dbReference>
<dbReference type="InterPro" id="IPR002314">
    <property type="entry name" value="aa-tRNA-synt_IIb"/>
</dbReference>
<keyword evidence="5 7" id="KW-0648">Protein biosynthesis</keyword>
<keyword evidence="1 7" id="KW-0963">Cytoplasm</keyword>
<dbReference type="Gene3D" id="3.40.50.800">
    <property type="entry name" value="Anticodon-binding domain"/>
    <property type="match status" value="1"/>
</dbReference>